<evidence type="ECO:0000256" key="1">
    <source>
        <dbReference type="SAM" id="SignalP"/>
    </source>
</evidence>
<feature type="signal peptide" evidence="1">
    <location>
        <begin position="1"/>
        <end position="21"/>
    </location>
</feature>
<dbReference type="EMBL" id="WFLN01000007">
    <property type="protein sequence ID" value="KAB8029881.1"/>
    <property type="molecule type" value="Genomic_DNA"/>
</dbReference>
<organism evidence="2 3">
    <name type="scientific">Fluviispira multicolorata</name>
    <dbReference type="NCBI Taxonomy" id="2654512"/>
    <lineage>
        <taxon>Bacteria</taxon>
        <taxon>Pseudomonadati</taxon>
        <taxon>Bdellovibrionota</taxon>
        <taxon>Oligoflexia</taxon>
        <taxon>Silvanigrellales</taxon>
        <taxon>Silvanigrellaceae</taxon>
        <taxon>Fluviispira</taxon>
    </lineage>
</organism>
<dbReference type="AlphaFoldDB" id="A0A833N442"/>
<dbReference type="RefSeq" id="WP_152213224.1">
    <property type="nucleotide sequence ID" value="NZ_WFLN01000007.1"/>
</dbReference>
<sequence>MKAIFYFTSPLLIIFITNANACNNNSLGTLNLYNKNVNCISNTGTVILNNVTVKSNTMIVGELTAQGSSINDLDVTGKVDFSRNTTVIGNINIVGELKASNTKFEKPISITSSIIELKDGTNTNNIYIRKNNGRNYDEFIYLTNSTVNGNITFESGKGKVVLDSRSKITGSLNGGATIYR</sequence>
<dbReference type="Proteomes" id="UP000442694">
    <property type="component" value="Unassembled WGS sequence"/>
</dbReference>
<feature type="chain" id="PRO_5032895071" description="Polymer-forming protein" evidence="1">
    <location>
        <begin position="22"/>
        <end position="180"/>
    </location>
</feature>
<gene>
    <name evidence="2" type="ORF">GCL57_10105</name>
</gene>
<keyword evidence="3" id="KW-1185">Reference proteome</keyword>
<reference evidence="2 3" key="1">
    <citation type="submission" date="2019-10" db="EMBL/GenBank/DDBJ databases">
        <title>New genus of Silvanigrellaceae.</title>
        <authorList>
            <person name="Pitt A."/>
            <person name="Hahn M.W."/>
        </authorList>
    </citation>
    <scope>NUCLEOTIDE SEQUENCE [LARGE SCALE GENOMIC DNA]</scope>
    <source>
        <strain evidence="2 3">33A1-SZDP</strain>
    </source>
</reference>
<accession>A0A833N442</accession>
<proteinExistence type="predicted"/>
<comment type="caution">
    <text evidence="2">The sequence shown here is derived from an EMBL/GenBank/DDBJ whole genome shotgun (WGS) entry which is preliminary data.</text>
</comment>
<name>A0A833N442_9BACT</name>
<evidence type="ECO:0000313" key="3">
    <source>
        <dbReference type="Proteomes" id="UP000442694"/>
    </source>
</evidence>
<keyword evidence="1" id="KW-0732">Signal</keyword>
<protein>
    <recommendedName>
        <fullName evidence="4">Polymer-forming protein</fullName>
    </recommendedName>
</protein>
<evidence type="ECO:0008006" key="4">
    <source>
        <dbReference type="Google" id="ProtNLM"/>
    </source>
</evidence>
<evidence type="ECO:0000313" key="2">
    <source>
        <dbReference type="EMBL" id="KAB8029881.1"/>
    </source>
</evidence>